<reference evidence="2" key="1">
    <citation type="journal article" date="2014" name="Int. J. Syst. Evol. Microbiol.">
        <title>Complete genome sequence of Corynebacterium casei LMG S-19264T (=DSM 44701T), isolated from a smear-ripened cheese.</title>
        <authorList>
            <consortium name="US DOE Joint Genome Institute (JGI-PGF)"/>
            <person name="Walter F."/>
            <person name="Albersmeier A."/>
            <person name="Kalinowski J."/>
            <person name="Ruckert C."/>
        </authorList>
    </citation>
    <scope>NUCLEOTIDE SEQUENCE</scope>
    <source>
        <strain evidence="2">CGMCC 1.15958</strain>
    </source>
</reference>
<feature type="transmembrane region" description="Helical" evidence="1">
    <location>
        <begin position="51"/>
        <end position="79"/>
    </location>
</feature>
<gene>
    <name evidence="2" type="ORF">GCM10011514_45280</name>
</gene>
<evidence type="ECO:0000313" key="2">
    <source>
        <dbReference type="EMBL" id="GGD76216.1"/>
    </source>
</evidence>
<organism evidence="2 3">
    <name type="scientific">Emticicia aquatilis</name>
    <dbReference type="NCBI Taxonomy" id="1537369"/>
    <lineage>
        <taxon>Bacteria</taxon>
        <taxon>Pseudomonadati</taxon>
        <taxon>Bacteroidota</taxon>
        <taxon>Cytophagia</taxon>
        <taxon>Cytophagales</taxon>
        <taxon>Leadbetterellaceae</taxon>
        <taxon>Emticicia</taxon>
    </lineage>
</organism>
<dbReference type="RefSeq" id="WP_188769730.1">
    <property type="nucleotide sequence ID" value="NZ_BMKK01000012.1"/>
</dbReference>
<keyword evidence="1" id="KW-1133">Transmembrane helix</keyword>
<comment type="caution">
    <text evidence="2">The sequence shown here is derived from an EMBL/GenBank/DDBJ whole genome shotgun (WGS) entry which is preliminary data.</text>
</comment>
<keyword evidence="1" id="KW-0812">Transmembrane</keyword>
<evidence type="ECO:0008006" key="4">
    <source>
        <dbReference type="Google" id="ProtNLM"/>
    </source>
</evidence>
<proteinExistence type="predicted"/>
<feature type="transmembrane region" description="Helical" evidence="1">
    <location>
        <begin position="85"/>
        <end position="104"/>
    </location>
</feature>
<dbReference type="Proteomes" id="UP000609064">
    <property type="component" value="Unassembled WGS sequence"/>
</dbReference>
<keyword evidence="1" id="KW-0472">Membrane</keyword>
<dbReference type="AlphaFoldDB" id="A0A917DW45"/>
<evidence type="ECO:0000313" key="3">
    <source>
        <dbReference type="Proteomes" id="UP000609064"/>
    </source>
</evidence>
<reference evidence="2" key="2">
    <citation type="submission" date="2020-09" db="EMBL/GenBank/DDBJ databases">
        <authorList>
            <person name="Sun Q."/>
            <person name="Zhou Y."/>
        </authorList>
    </citation>
    <scope>NUCLEOTIDE SEQUENCE</scope>
    <source>
        <strain evidence="2">CGMCC 1.15958</strain>
    </source>
</reference>
<protein>
    <recommendedName>
        <fullName evidence="4">DUF983 domain-containing protein</fullName>
    </recommendedName>
</protein>
<dbReference type="EMBL" id="BMKK01000012">
    <property type="protein sequence ID" value="GGD76216.1"/>
    <property type="molecule type" value="Genomic_DNA"/>
</dbReference>
<accession>A0A917DW45</accession>
<sequence length="117" mass="13870">MNSLEAAVKMKCPNCHEGDMFVSKNPYEFGKMTVMYEHCPKCGIRYEKEMGFFYGAMYVSYAFNIAFFVIALVAYYLYFETRVDWKIFIGGYLLFTVLVAPLMYRLSRSIWLQIFYK</sequence>
<dbReference type="Pfam" id="PF06170">
    <property type="entry name" value="DUF983"/>
    <property type="match status" value="1"/>
</dbReference>
<name>A0A917DW45_9BACT</name>
<keyword evidence="3" id="KW-1185">Reference proteome</keyword>
<evidence type="ECO:0000256" key="1">
    <source>
        <dbReference type="SAM" id="Phobius"/>
    </source>
</evidence>
<dbReference type="InterPro" id="IPR009325">
    <property type="entry name" value="DUF983"/>
</dbReference>